<feature type="transmembrane region" description="Helical" evidence="8">
    <location>
        <begin position="247"/>
        <end position="268"/>
    </location>
</feature>
<feature type="domain" description="ABC transporter" evidence="9">
    <location>
        <begin position="354"/>
        <end position="587"/>
    </location>
</feature>
<evidence type="ECO:0000256" key="8">
    <source>
        <dbReference type="SAM" id="Phobius"/>
    </source>
</evidence>
<keyword evidence="5 8" id="KW-1133">Transmembrane helix</keyword>
<dbReference type="SMART" id="SM00382">
    <property type="entry name" value="AAA"/>
    <property type="match status" value="1"/>
</dbReference>
<reference evidence="11 12" key="1">
    <citation type="journal article" date="2019" name="Int. J. Syst. Evol. Microbiol.">
        <title>The Global Catalogue of Microorganisms (GCM) 10K type strain sequencing project: providing services to taxonomists for standard genome sequencing and annotation.</title>
        <authorList>
            <consortium name="The Broad Institute Genomics Platform"/>
            <consortium name="The Broad Institute Genome Sequencing Center for Infectious Disease"/>
            <person name="Wu L."/>
            <person name="Ma J."/>
        </authorList>
    </citation>
    <scope>NUCLEOTIDE SEQUENCE [LARGE SCALE GENOMIC DNA]</scope>
    <source>
        <strain evidence="11 12">JCM 13004</strain>
    </source>
</reference>
<comment type="caution">
    <text evidence="11">The sequence shown here is derived from an EMBL/GenBank/DDBJ whole genome shotgun (WGS) entry which is preliminary data.</text>
</comment>
<evidence type="ECO:0000259" key="10">
    <source>
        <dbReference type="PROSITE" id="PS50929"/>
    </source>
</evidence>
<evidence type="ECO:0000256" key="3">
    <source>
        <dbReference type="ARBA" id="ARBA00022741"/>
    </source>
</evidence>
<dbReference type="RefSeq" id="WP_344443483.1">
    <property type="nucleotide sequence ID" value="NZ_BAAALF010000079.1"/>
</dbReference>
<evidence type="ECO:0000256" key="2">
    <source>
        <dbReference type="ARBA" id="ARBA00022692"/>
    </source>
</evidence>
<feature type="compositionally biased region" description="Low complexity" evidence="7">
    <location>
        <begin position="602"/>
        <end position="618"/>
    </location>
</feature>
<protein>
    <submittedName>
        <fullName evidence="11">ABC transporter ATP-binding protein</fullName>
    </submittedName>
</protein>
<evidence type="ECO:0000256" key="6">
    <source>
        <dbReference type="ARBA" id="ARBA00023136"/>
    </source>
</evidence>
<dbReference type="InterPro" id="IPR027417">
    <property type="entry name" value="P-loop_NTPase"/>
</dbReference>
<feature type="transmembrane region" description="Helical" evidence="8">
    <location>
        <begin position="64"/>
        <end position="86"/>
    </location>
</feature>
<dbReference type="InterPro" id="IPR003439">
    <property type="entry name" value="ABC_transporter-like_ATP-bd"/>
</dbReference>
<dbReference type="Gene3D" id="3.40.50.300">
    <property type="entry name" value="P-loop containing nucleotide triphosphate hydrolases"/>
    <property type="match status" value="1"/>
</dbReference>
<dbReference type="EMBL" id="BAAALF010000079">
    <property type="protein sequence ID" value="GAA1247380.1"/>
    <property type="molecule type" value="Genomic_DNA"/>
</dbReference>
<evidence type="ECO:0000256" key="5">
    <source>
        <dbReference type="ARBA" id="ARBA00022989"/>
    </source>
</evidence>
<dbReference type="InterPro" id="IPR036640">
    <property type="entry name" value="ABC1_TM_sf"/>
</dbReference>
<organism evidence="11 12">
    <name type="scientific">Kitasatospora nipponensis</name>
    <dbReference type="NCBI Taxonomy" id="258049"/>
    <lineage>
        <taxon>Bacteria</taxon>
        <taxon>Bacillati</taxon>
        <taxon>Actinomycetota</taxon>
        <taxon>Actinomycetes</taxon>
        <taxon>Kitasatosporales</taxon>
        <taxon>Streptomycetaceae</taxon>
        <taxon>Kitasatospora</taxon>
    </lineage>
</organism>
<dbReference type="GO" id="GO:0005524">
    <property type="term" value="F:ATP binding"/>
    <property type="evidence" value="ECO:0007669"/>
    <property type="project" value="UniProtKB-KW"/>
</dbReference>
<dbReference type="Pfam" id="PF00664">
    <property type="entry name" value="ABC_membrane"/>
    <property type="match status" value="1"/>
</dbReference>
<dbReference type="PANTHER" id="PTHR24221:SF654">
    <property type="entry name" value="ATP-BINDING CASSETTE SUB-FAMILY B MEMBER 6"/>
    <property type="match status" value="1"/>
</dbReference>
<evidence type="ECO:0000313" key="12">
    <source>
        <dbReference type="Proteomes" id="UP001500037"/>
    </source>
</evidence>
<keyword evidence="2 8" id="KW-0812">Transmembrane</keyword>
<feature type="transmembrane region" description="Helical" evidence="8">
    <location>
        <begin position="21"/>
        <end position="44"/>
    </location>
</feature>
<proteinExistence type="predicted"/>
<keyword evidence="6 8" id="KW-0472">Membrane</keyword>
<dbReference type="InterPro" id="IPR039421">
    <property type="entry name" value="Type_1_exporter"/>
</dbReference>
<keyword evidence="12" id="KW-1185">Reference proteome</keyword>
<feature type="transmembrane region" description="Helical" evidence="8">
    <location>
        <begin position="151"/>
        <end position="179"/>
    </location>
</feature>
<evidence type="ECO:0000256" key="4">
    <source>
        <dbReference type="ARBA" id="ARBA00022840"/>
    </source>
</evidence>
<feature type="region of interest" description="Disordered" evidence="7">
    <location>
        <begin position="577"/>
        <end position="618"/>
    </location>
</feature>
<dbReference type="PANTHER" id="PTHR24221">
    <property type="entry name" value="ATP-BINDING CASSETTE SUB-FAMILY B"/>
    <property type="match status" value="1"/>
</dbReference>
<dbReference type="InterPro" id="IPR011527">
    <property type="entry name" value="ABC1_TM_dom"/>
</dbReference>
<dbReference type="InterPro" id="IPR003593">
    <property type="entry name" value="AAA+_ATPase"/>
</dbReference>
<evidence type="ECO:0000256" key="1">
    <source>
        <dbReference type="ARBA" id="ARBA00004651"/>
    </source>
</evidence>
<sequence>MNQERTAGLRLLYHAFRPVRAVALVALGVLTVSVLATLAAPLLVQRFVDVAVGGGHQRVLVTLALGYLAVALVGGTARVAGFDLAVRASWRIAGRLRGRLLRHALIDRPVLEVESRPVGDVLERVEGNANIVGKALAEAGFRTVGNAGVGIGALIAAVLTVPAAGAGIALLALAVYLALARLARVSVRRWRAAREQQAELFGFVGDALAAREDLLSLGATDWAAGRTEADLAALYRTESRAYLAGRAFWPLTQVFFAVAFGLGFGFGLRGLQHGTIDVGTLTLIYLYVNVLQGPLEDLSSQAGQMQQMMAVLAIAARSLEPEAPAHARTRPPADPPPVPPAAPPPVLPSGPLEVVFEQVGFGYGEVPVLRGVSFTVPAGRSLGIVGPTGAGKSTVVNLLCGLAAPDRGRVLIGGVDASLLPPAEFARRLTVLSQRAHVFAASVRENVTLFDDGIPEARVWEVLERLDAAGWVRALPQGVHTRVGAGARTLSAGEAQVLAGARALVRPYSLLIVDEGASRMDPRTERSWAGLLETVRRDRTVVMVEHRLATLGGFDEVLTLDGGRVVAAPVPALRAATTAPAATTPGSALDPDPESASGSDSGRAVPTAAAGAGKGPAR</sequence>
<evidence type="ECO:0000259" key="9">
    <source>
        <dbReference type="PROSITE" id="PS50893"/>
    </source>
</evidence>
<dbReference type="SUPFAM" id="SSF90123">
    <property type="entry name" value="ABC transporter transmembrane region"/>
    <property type="match status" value="1"/>
</dbReference>
<comment type="subcellular location">
    <subcellularLocation>
        <location evidence="1">Cell membrane</location>
        <topology evidence="1">Multi-pass membrane protein</topology>
    </subcellularLocation>
</comment>
<evidence type="ECO:0000313" key="11">
    <source>
        <dbReference type="EMBL" id="GAA1247380.1"/>
    </source>
</evidence>
<dbReference type="PROSITE" id="PS50893">
    <property type="entry name" value="ABC_TRANSPORTER_2"/>
    <property type="match status" value="1"/>
</dbReference>
<dbReference type="PROSITE" id="PS50929">
    <property type="entry name" value="ABC_TM1F"/>
    <property type="match status" value="1"/>
</dbReference>
<keyword evidence="3" id="KW-0547">Nucleotide-binding</keyword>
<evidence type="ECO:0000256" key="7">
    <source>
        <dbReference type="SAM" id="MobiDB-lite"/>
    </source>
</evidence>
<accession>A0ABN1WHV8</accession>
<dbReference type="Gene3D" id="1.20.1560.10">
    <property type="entry name" value="ABC transporter type 1, transmembrane domain"/>
    <property type="match status" value="1"/>
</dbReference>
<dbReference type="CDD" id="cd07346">
    <property type="entry name" value="ABC_6TM_exporters"/>
    <property type="match status" value="1"/>
</dbReference>
<name>A0ABN1WHV8_9ACTN</name>
<keyword evidence="4 11" id="KW-0067">ATP-binding</keyword>
<feature type="domain" description="ABC transmembrane type-1" evidence="10">
    <location>
        <begin position="24"/>
        <end position="307"/>
    </location>
</feature>
<dbReference type="Proteomes" id="UP001500037">
    <property type="component" value="Unassembled WGS sequence"/>
</dbReference>
<dbReference type="Pfam" id="PF00005">
    <property type="entry name" value="ABC_tran"/>
    <property type="match status" value="1"/>
</dbReference>
<feature type="region of interest" description="Disordered" evidence="7">
    <location>
        <begin position="323"/>
        <end position="344"/>
    </location>
</feature>
<dbReference type="SUPFAM" id="SSF52540">
    <property type="entry name" value="P-loop containing nucleoside triphosphate hydrolases"/>
    <property type="match status" value="1"/>
</dbReference>
<feature type="compositionally biased region" description="Pro residues" evidence="7">
    <location>
        <begin position="332"/>
        <end position="344"/>
    </location>
</feature>
<gene>
    <name evidence="11" type="ORF">GCM10009665_42980</name>
</gene>